<dbReference type="PATRIC" id="fig|1215343.11.peg.542"/>
<organism evidence="1 2">
    <name type="scientific">Liberibacter crescens (strain BT-1)</name>
    <dbReference type="NCBI Taxonomy" id="1215343"/>
    <lineage>
        <taxon>Bacteria</taxon>
        <taxon>Pseudomonadati</taxon>
        <taxon>Pseudomonadota</taxon>
        <taxon>Alphaproteobacteria</taxon>
        <taxon>Hyphomicrobiales</taxon>
        <taxon>Rhizobiaceae</taxon>
        <taxon>Liberibacter</taxon>
    </lineage>
</organism>
<dbReference type="STRING" id="1215343.B488_05320"/>
<proteinExistence type="predicted"/>
<dbReference type="EMBL" id="CP003789">
    <property type="protein sequence ID" value="AGA64524.1"/>
    <property type="molecule type" value="Genomic_DNA"/>
</dbReference>
<dbReference type="Proteomes" id="UP000010799">
    <property type="component" value="Chromosome"/>
</dbReference>
<dbReference type="HOGENOM" id="CLU_155831_0_0_5"/>
<dbReference type="KEGG" id="lcc:B488_05320"/>
<evidence type="ECO:0000313" key="1">
    <source>
        <dbReference type="EMBL" id="AGA64524.1"/>
    </source>
</evidence>
<keyword evidence="1" id="KW-0449">Lipoprotein</keyword>
<sequence>MCACGYRKSSTNITNNQSLSTLENIAISAQKCWFKSKDPTFSAYRLEPELDSFSNKPRLLIVPKNNPEDLPLLVVQGEGSPLRLSIFGPLMSKNISYRISKDIQRWSTGKKEC</sequence>
<name>L0ESQ1_LIBCB</name>
<keyword evidence="2" id="KW-1185">Reference proteome</keyword>
<dbReference type="AlphaFoldDB" id="L0ESQ1"/>
<reference evidence="1 2" key="1">
    <citation type="journal article" date="2012" name="Stand. Genomic Sci.">
        <title>Complete genome sequence of Liberibacter crescens BT-1.</title>
        <authorList>
            <person name="Leonard M.T."/>
            <person name="Fagen J.R."/>
            <person name="Davis-Richardson A.G."/>
            <person name="Davis M.J."/>
            <person name="Triplett E.W."/>
        </authorList>
    </citation>
    <scope>NUCLEOTIDE SEQUENCE [LARGE SCALE GENOMIC DNA]</scope>
    <source>
        <strain evidence="1 2">BT-1</strain>
    </source>
</reference>
<gene>
    <name evidence="1" type="ordered locus">B488_05320</name>
</gene>
<evidence type="ECO:0000313" key="2">
    <source>
        <dbReference type="Proteomes" id="UP000010799"/>
    </source>
</evidence>
<protein>
    <submittedName>
        <fullName evidence="1">Putative lipoprotein</fullName>
    </submittedName>
</protein>
<dbReference type="RefSeq" id="WP_015272951.1">
    <property type="nucleotide sequence ID" value="NC_019907.1"/>
</dbReference>
<dbReference type="eggNOG" id="ENOG50338IT">
    <property type="taxonomic scope" value="Bacteria"/>
</dbReference>
<accession>L0ESQ1</accession>